<dbReference type="STRING" id="1249933.SAMN04489797_0146"/>
<keyword evidence="3" id="KW-1185">Reference proteome</keyword>
<dbReference type="RefSeq" id="WP_092443277.1">
    <property type="nucleotide sequence ID" value="NZ_LT629774.1"/>
</dbReference>
<sequence length="155" mass="17876">MPTSKQLATQVHQVYFGGNWTEVNVKATVSNINWKTAIKKIEGFNTILALTYHIHYFTKVQLRVLEDGQLIGNDSESYKHPNISSQNEWETLQKTMWNEAERFTKILSKLPDTTLDSPFTDKKYGTYTSNILGLIEHTHYHLGQIIILNKLLLKP</sequence>
<gene>
    <name evidence="2" type="ORF">SAMN04489797_0146</name>
</gene>
<evidence type="ECO:0000313" key="3">
    <source>
        <dbReference type="Proteomes" id="UP000198963"/>
    </source>
</evidence>
<dbReference type="Proteomes" id="UP000198963">
    <property type="component" value="Chromosome I"/>
</dbReference>
<evidence type="ECO:0000313" key="2">
    <source>
        <dbReference type="EMBL" id="SDR79638.1"/>
    </source>
</evidence>
<name>A0A1H1LYE1_9FLAO</name>
<dbReference type="Pfam" id="PF12867">
    <property type="entry name" value="DinB_2"/>
    <property type="match status" value="1"/>
</dbReference>
<feature type="domain" description="DinB-like" evidence="1">
    <location>
        <begin position="41"/>
        <end position="145"/>
    </location>
</feature>
<accession>A0A1H1LYE1</accession>
<dbReference type="AlphaFoldDB" id="A0A1H1LYE1"/>
<dbReference type="InterPro" id="IPR024775">
    <property type="entry name" value="DinB-like"/>
</dbReference>
<protein>
    <recommendedName>
        <fullName evidence="1">DinB-like domain-containing protein</fullName>
    </recommendedName>
</protein>
<dbReference type="InterPro" id="IPR034660">
    <property type="entry name" value="DinB/YfiT-like"/>
</dbReference>
<organism evidence="2 3">
    <name type="scientific">Winogradskyella sediminis</name>
    <dbReference type="NCBI Taxonomy" id="1382466"/>
    <lineage>
        <taxon>Bacteria</taxon>
        <taxon>Pseudomonadati</taxon>
        <taxon>Bacteroidota</taxon>
        <taxon>Flavobacteriia</taxon>
        <taxon>Flavobacteriales</taxon>
        <taxon>Flavobacteriaceae</taxon>
        <taxon>Winogradskyella</taxon>
    </lineage>
</organism>
<proteinExistence type="predicted"/>
<reference evidence="2 3" key="1">
    <citation type="submission" date="2016-10" db="EMBL/GenBank/DDBJ databases">
        <authorList>
            <person name="Varghese N."/>
            <person name="Submissions S."/>
        </authorList>
    </citation>
    <scope>NUCLEOTIDE SEQUENCE [LARGE SCALE GENOMIC DNA]</scope>
    <source>
        <strain evidence="2 3">RHA_55</strain>
    </source>
</reference>
<dbReference type="EMBL" id="LT629774">
    <property type="protein sequence ID" value="SDR79638.1"/>
    <property type="molecule type" value="Genomic_DNA"/>
</dbReference>
<dbReference type="Gene3D" id="1.20.120.450">
    <property type="entry name" value="dinb family like domain"/>
    <property type="match status" value="1"/>
</dbReference>
<dbReference type="SUPFAM" id="SSF109854">
    <property type="entry name" value="DinB/YfiT-like putative metalloenzymes"/>
    <property type="match status" value="1"/>
</dbReference>
<evidence type="ECO:0000259" key="1">
    <source>
        <dbReference type="Pfam" id="PF12867"/>
    </source>
</evidence>